<evidence type="ECO:0000259" key="10">
    <source>
        <dbReference type="PROSITE" id="PS51176"/>
    </source>
</evidence>
<dbReference type="RefSeq" id="WP_083558936.1">
    <property type="nucleotide sequence ID" value="NZ_AQQV01000001.1"/>
</dbReference>
<dbReference type="Pfam" id="PF02153">
    <property type="entry name" value="PDH_N"/>
    <property type="match status" value="1"/>
</dbReference>
<protein>
    <recommendedName>
        <fullName evidence="3">prephenate dehydrogenase</fullName>
        <ecNumber evidence="3">1.3.1.12</ecNumber>
    </recommendedName>
</protein>
<comment type="similarity">
    <text evidence="2">Belongs to the prephenate/arogenate dehydrogenase family.</text>
</comment>
<evidence type="ECO:0000256" key="3">
    <source>
        <dbReference type="ARBA" id="ARBA00012068"/>
    </source>
</evidence>
<comment type="catalytic activity">
    <reaction evidence="9">
        <text>prephenate + NAD(+) = 3-(4-hydroxyphenyl)pyruvate + CO2 + NADH</text>
        <dbReference type="Rhea" id="RHEA:13869"/>
        <dbReference type="ChEBI" id="CHEBI:16526"/>
        <dbReference type="ChEBI" id="CHEBI:29934"/>
        <dbReference type="ChEBI" id="CHEBI:36242"/>
        <dbReference type="ChEBI" id="CHEBI:57540"/>
        <dbReference type="ChEBI" id="CHEBI:57945"/>
        <dbReference type="EC" id="1.3.1.12"/>
    </reaction>
</comment>
<accession>A0A1Y1SGF8</accession>
<dbReference type="PANTHER" id="PTHR21363:SF0">
    <property type="entry name" value="PREPHENATE DEHYDROGENASE [NADP(+)]"/>
    <property type="match status" value="1"/>
</dbReference>
<comment type="caution">
    <text evidence="11">The sequence shown here is derived from an EMBL/GenBank/DDBJ whole genome shotgun (WGS) entry which is preliminary data.</text>
</comment>
<dbReference type="FunFam" id="3.40.50.720:FF:000208">
    <property type="entry name" value="Prephenate dehydrogenase"/>
    <property type="match status" value="1"/>
</dbReference>
<dbReference type="STRING" id="1317117.ATO7_00350"/>
<name>A0A1Y1SGF8_9GAMM</name>
<dbReference type="GO" id="GO:0006571">
    <property type="term" value="P:tyrosine biosynthetic process"/>
    <property type="evidence" value="ECO:0007669"/>
    <property type="project" value="UniProtKB-KW"/>
</dbReference>
<dbReference type="Gene3D" id="3.40.50.720">
    <property type="entry name" value="NAD(P)-binding Rossmann-like Domain"/>
    <property type="match status" value="1"/>
</dbReference>
<dbReference type="FunFam" id="1.10.3660.10:FF:000003">
    <property type="entry name" value="Prephenate dehydrogenase"/>
    <property type="match status" value="1"/>
</dbReference>
<dbReference type="InterPro" id="IPR003099">
    <property type="entry name" value="Prephen_DH"/>
</dbReference>
<keyword evidence="4" id="KW-0827">Tyrosine biosynthesis</keyword>
<feature type="domain" description="Prephenate/arogenate dehydrogenase" evidence="10">
    <location>
        <begin position="2"/>
        <end position="289"/>
    </location>
</feature>
<evidence type="ECO:0000256" key="1">
    <source>
        <dbReference type="ARBA" id="ARBA00005067"/>
    </source>
</evidence>
<evidence type="ECO:0000256" key="7">
    <source>
        <dbReference type="ARBA" id="ARBA00023027"/>
    </source>
</evidence>
<keyword evidence="8" id="KW-0057">Aromatic amino acid biosynthesis</keyword>
<evidence type="ECO:0000256" key="8">
    <source>
        <dbReference type="ARBA" id="ARBA00023141"/>
    </source>
</evidence>
<evidence type="ECO:0000256" key="2">
    <source>
        <dbReference type="ARBA" id="ARBA00007964"/>
    </source>
</evidence>
<keyword evidence="12" id="KW-1185">Reference proteome</keyword>
<reference evidence="11 12" key="1">
    <citation type="submission" date="2013-04" db="EMBL/GenBank/DDBJ databases">
        <title>Oceanococcus atlanticus 22II-S10r2 Genome Sequencing.</title>
        <authorList>
            <person name="Lai Q."/>
            <person name="Li G."/>
            <person name="Shao Z."/>
        </authorList>
    </citation>
    <scope>NUCLEOTIDE SEQUENCE [LARGE SCALE GENOMIC DNA]</scope>
    <source>
        <strain evidence="11 12">22II-S10r2</strain>
    </source>
</reference>
<dbReference type="Proteomes" id="UP000192342">
    <property type="component" value="Unassembled WGS sequence"/>
</dbReference>
<evidence type="ECO:0000313" key="11">
    <source>
        <dbReference type="EMBL" id="ORE88279.1"/>
    </source>
</evidence>
<dbReference type="InterPro" id="IPR046825">
    <property type="entry name" value="PDH_C"/>
</dbReference>
<sequence>MKQLSLIGIGLIGGSLAAGLRTVGQVERVTACARRQETLDTARYLQLIDDGSTDLASAIAGADMVVLAVPMGAYREVFSALKPIWPEHAVVTDAGSSKLSVIEDARAVFGHVPSNFVPGHPVAGTEKSGPAAAIADLFRHRRVILTPQDDTSAAALQAVRAMWESVGAQVHVMSAQHHDEVLALTSHLPHVIAYQLIETLARLDDQREIFSFAAGGLKDLTRIASSNPQMWTDIMMANDTAVLEGLDRYIEDLQALRELLAAGDAERVLAHFERAKNARDQWIHTAEAS</sequence>
<proteinExistence type="inferred from homology"/>
<keyword evidence="5" id="KW-0028">Amino-acid biosynthesis</keyword>
<keyword evidence="6" id="KW-0560">Oxidoreductase</keyword>
<keyword evidence="7" id="KW-0520">NAD</keyword>
<evidence type="ECO:0000256" key="5">
    <source>
        <dbReference type="ARBA" id="ARBA00022605"/>
    </source>
</evidence>
<dbReference type="PROSITE" id="PS51176">
    <property type="entry name" value="PDH_ADH"/>
    <property type="match status" value="1"/>
</dbReference>
<dbReference type="GO" id="GO:0004665">
    <property type="term" value="F:prephenate dehydrogenase (NADP+) activity"/>
    <property type="evidence" value="ECO:0007669"/>
    <property type="project" value="InterPro"/>
</dbReference>
<dbReference type="AlphaFoldDB" id="A0A1Y1SGF8"/>
<dbReference type="Gene3D" id="1.10.3660.10">
    <property type="entry name" value="6-phosphogluconate dehydrogenase C-terminal like domain"/>
    <property type="match status" value="1"/>
</dbReference>
<gene>
    <name evidence="11" type="ORF">ATO7_00350</name>
</gene>
<dbReference type="InterPro" id="IPR046826">
    <property type="entry name" value="PDH_N"/>
</dbReference>
<evidence type="ECO:0000256" key="4">
    <source>
        <dbReference type="ARBA" id="ARBA00022498"/>
    </source>
</evidence>
<organism evidence="11 12">
    <name type="scientific">Oceanococcus atlanticus</name>
    <dbReference type="NCBI Taxonomy" id="1317117"/>
    <lineage>
        <taxon>Bacteria</taxon>
        <taxon>Pseudomonadati</taxon>
        <taxon>Pseudomonadota</taxon>
        <taxon>Gammaproteobacteria</taxon>
        <taxon>Chromatiales</taxon>
        <taxon>Oceanococcaceae</taxon>
        <taxon>Oceanococcus</taxon>
    </lineage>
</organism>
<dbReference type="InterPro" id="IPR036291">
    <property type="entry name" value="NAD(P)-bd_dom_sf"/>
</dbReference>
<evidence type="ECO:0000313" key="12">
    <source>
        <dbReference type="Proteomes" id="UP000192342"/>
    </source>
</evidence>
<dbReference type="EMBL" id="AQQV01000001">
    <property type="protein sequence ID" value="ORE88279.1"/>
    <property type="molecule type" value="Genomic_DNA"/>
</dbReference>
<evidence type="ECO:0000256" key="9">
    <source>
        <dbReference type="ARBA" id="ARBA00049260"/>
    </source>
</evidence>
<dbReference type="OrthoDB" id="9809920at2"/>
<dbReference type="InterPro" id="IPR008927">
    <property type="entry name" value="6-PGluconate_DH-like_C_sf"/>
</dbReference>
<evidence type="ECO:0000256" key="6">
    <source>
        <dbReference type="ARBA" id="ARBA00023002"/>
    </source>
</evidence>
<dbReference type="InterPro" id="IPR050812">
    <property type="entry name" value="Preph/Arog_dehydrog"/>
</dbReference>
<dbReference type="EC" id="1.3.1.12" evidence="3"/>
<dbReference type="Pfam" id="PF20463">
    <property type="entry name" value="PDH_C"/>
    <property type="match status" value="1"/>
</dbReference>
<comment type="pathway">
    <text evidence="1">Amino-acid biosynthesis; L-tyrosine biosynthesis; (4-hydroxyphenyl)pyruvate from prephenate (NAD(+) route): step 1/1.</text>
</comment>
<dbReference type="SUPFAM" id="SSF48179">
    <property type="entry name" value="6-phosphogluconate dehydrogenase C-terminal domain-like"/>
    <property type="match status" value="1"/>
</dbReference>
<dbReference type="SUPFAM" id="SSF51735">
    <property type="entry name" value="NAD(P)-binding Rossmann-fold domains"/>
    <property type="match status" value="1"/>
</dbReference>
<dbReference type="PANTHER" id="PTHR21363">
    <property type="entry name" value="PREPHENATE DEHYDROGENASE"/>
    <property type="match status" value="1"/>
</dbReference>
<dbReference type="GO" id="GO:0070403">
    <property type="term" value="F:NAD+ binding"/>
    <property type="evidence" value="ECO:0007669"/>
    <property type="project" value="InterPro"/>
</dbReference>
<dbReference type="GO" id="GO:0008977">
    <property type="term" value="F:prephenate dehydrogenase (NAD+) activity"/>
    <property type="evidence" value="ECO:0007669"/>
    <property type="project" value="UniProtKB-EC"/>
</dbReference>